<keyword evidence="11" id="KW-0969">Cilium</keyword>
<accession>A0A148KNN4</accession>
<evidence type="ECO:0000256" key="5">
    <source>
        <dbReference type="ARBA" id="ARBA00022475"/>
    </source>
</evidence>
<dbReference type="Proteomes" id="UP000070299">
    <property type="component" value="Unassembled WGS sequence"/>
</dbReference>
<gene>
    <name evidence="11" type="ORF">AX660_20725</name>
</gene>
<dbReference type="RefSeq" id="WP_068379752.1">
    <property type="nucleotide sequence ID" value="NZ_LSNE01000009.1"/>
</dbReference>
<comment type="subcellular location">
    <subcellularLocation>
        <location evidence="1">Cell membrane</location>
        <topology evidence="1">Peripheral membrane protein</topology>
        <orientation evidence="1">Cytoplasmic side</orientation>
    </subcellularLocation>
</comment>
<dbReference type="GO" id="GO:0044781">
    <property type="term" value="P:bacterial-type flagellum organization"/>
    <property type="evidence" value="ECO:0007669"/>
    <property type="project" value="UniProtKB-KW"/>
</dbReference>
<protein>
    <recommendedName>
        <fullName evidence="3">Flagellar FliJ protein</fullName>
    </recommendedName>
</protein>
<dbReference type="OrthoDB" id="7063004at2"/>
<evidence type="ECO:0000313" key="11">
    <source>
        <dbReference type="EMBL" id="KXI27933.1"/>
    </source>
</evidence>
<dbReference type="GO" id="GO:0009288">
    <property type="term" value="C:bacterial-type flagellum"/>
    <property type="evidence" value="ECO:0007669"/>
    <property type="project" value="InterPro"/>
</dbReference>
<keyword evidence="10" id="KW-1006">Bacterial flagellum protein export</keyword>
<keyword evidence="6" id="KW-0145">Chemotaxis</keyword>
<dbReference type="InterPro" id="IPR012823">
    <property type="entry name" value="Flagell_FliJ"/>
</dbReference>
<evidence type="ECO:0000256" key="9">
    <source>
        <dbReference type="ARBA" id="ARBA00023136"/>
    </source>
</evidence>
<proteinExistence type="inferred from homology"/>
<dbReference type="GO" id="GO:0005886">
    <property type="term" value="C:plasma membrane"/>
    <property type="evidence" value="ECO:0007669"/>
    <property type="project" value="UniProtKB-SubCell"/>
</dbReference>
<evidence type="ECO:0000256" key="10">
    <source>
        <dbReference type="ARBA" id="ARBA00023225"/>
    </source>
</evidence>
<comment type="caution">
    <text evidence="11">The sequence shown here is derived from an EMBL/GenBank/DDBJ whole genome shotgun (WGS) entry which is preliminary data.</text>
</comment>
<dbReference type="PANTHER" id="PTHR38786:SF1">
    <property type="entry name" value="FLAGELLAR FLIJ PROTEIN"/>
    <property type="match status" value="1"/>
</dbReference>
<evidence type="ECO:0000256" key="4">
    <source>
        <dbReference type="ARBA" id="ARBA00022448"/>
    </source>
</evidence>
<evidence type="ECO:0000256" key="2">
    <source>
        <dbReference type="ARBA" id="ARBA00010004"/>
    </source>
</evidence>
<name>A0A148KNN4_9ALTE</name>
<evidence type="ECO:0000256" key="7">
    <source>
        <dbReference type="ARBA" id="ARBA00022795"/>
    </source>
</evidence>
<evidence type="ECO:0000256" key="6">
    <source>
        <dbReference type="ARBA" id="ARBA00022500"/>
    </source>
</evidence>
<organism evidence="11 12">
    <name type="scientific">Paraglaciecola hydrolytica</name>
    <dbReference type="NCBI Taxonomy" id="1799789"/>
    <lineage>
        <taxon>Bacteria</taxon>
        <taxon>Pseudomonadati</taxon>
        <taxon>Pseudomonadota</taxon>
        <taxon>Gammaproteobacteria</taxon>
        <taxon>Alteromonadales</taxon>
        <taxon>Alteromonadaceae</taxon>
        <taxon>Paraglaciecola</taxon>
    </lineage>
</organism>
<evidence type="ECO:0000256" key="8">
    <source>
        <dbReference type="ARBA" id="ARBA00022927"/>
    </source>
</evidence>
<dbReference type="PANTHER" id="PTHR38786">
    <property type="entry name" value="FLAGELLAR FLIJ PROTEIN"/>
    <property type="match status" value="1"/>
</dbReference>
<keyword evidence="9" id="KW-0472">Membrane</keyword>
<evidence type="ECO:0000313" key="12">
    <source>
        <dbReference type="Proteomes" id="UP000070299"/>
    </source>
</evidence>
<comment type="similarity">
    <text evidence="2">Belongs to the FliJ family.</text>
</comment>
<keyword evidence="12" id="KW-1185">Reference proteome</keyword>
<dbReference type="GO" id="GO:0006935">
    <property type="term" value="P:chemotaxis"/>
    <property type="evidence" value="ECO:0007669"/>
    <property type="project" value="UniProtKB-KW"/>
</dbReference>
<keyword evidence="4" id="KW-0813">Transport</keyword>
<dbReference type="EMBL" id="LSNE01000009">
    <property type="protein sequence ID" value="KXI27933.1"/>
    <property type="molecule type" value="Genomic_DNA"/>
</dbReference>
<reference evidence="12" key="1">
    <citation type="submission" date="2016-02" db="EMBL/GenBank/DDBJ databases">
        <authorList>
            <person name="Schultz-Johansen M."/>
            <person name="Glaring M.A."/>
            <person name="Bech P.K."/>
            <person name="Stougaard P."/>
        </authorList>
    </citation>
    <scope>NUCLEOTIDE SEQUENCE [LARGE SCALE GENOMIC DNA]</scope>
    <source>
        <strain evidence="12">S66</strain>
    </source>
</reference>
<keyword evidence="11" id="KW-0966">Cell projection</keyword>
<dbReference type="GO" id="GO:0071973">
    <property type="term" value="P:bacterial-type flagellum-dependent cell motility"/>
    <property type="evidence" value="ECO:0007669"/>
    <property type="project" value="InterPro"/>
</dbReference>
<sequence>MSIAQLQMVADWENQKEQKLLRTFQTAQQYVQQNKQKLAGLEQYRLDYLRQAQSKAKLGMAATTYGQHQQFIGKLDKACEQQSKIISNAVLVADQRRMQWLGQQKKRKAVEMLLAKQQHSLYLREEKQEQQMLDELALQRFVRQPPRY</sequence>
<dbReference type="GO" id="GO:0015031">
    <property type="term" value="P:protein transport"/>
    <property type="evidence" value="ECO:0007669"/>
    <property type="project" value="UniProtKB-KW"/>
</dbReference>
<evidence type="ECO:0000256" key="1">
    <source>
        <dbReference type="ARBA" id="ARBA00004413"/>
    </source>
</evidence>
<dbReference type="NCBIfam" id="TIGR02473">
    <property type="entry name" value="flagell_FliJ"/>
    <property type="match status" value="1"/>
</dbReference>
<dbReference type="InterPro" id="IPR053716">
    <property type="entry name" value="Flag_assembly_chemotaxis_eff"/>
</dbReference>
<dbReference type="InterPro" id="IPR052570">
    <property type="entry name" value="FliJ"/>
</dbReference>
<dbReference type="AlphaFoldDB" id="A0A148KNN4"/>
<keyword evidence="7" id="KW-1005">Bacterial flagellum biogenesis</keyword>
<evidence type="ECO:0000256" key="3">
    <source>
        <dbReference type="ARBA" id="ARBA00020392"/>
    </source>
</evidence>
<keyword evidence="11" id="KW-0282">Flagellum</keyword>
<keyword evidence="8" id="KW-0653">Protein transport</keyword>
<dbReference type="Gene3D" id="1.10.287.1700">
    <property type="match status" value="1"/>
</dbReference>
<keyword evidence="5" id="KW-1003">Cell membrane</keyword>
<dbReference type="Pfam" id="PF02050">
    <property type="entry name" value="FliJ"/>
    <property type="match status" value="1"/>
</dbReference>
<dbReference type="STRING" id="1799789.AX660_20725"/>